<protein>
    <submittedName>
        <fullName evidence="3">3-oxoacyl-ACP reductase FabG</fullName>
    </submittedName>
</protein>
<reference evidence="3 4" key="1">
    <citation type="journal article" date="2010" name="Int. J. Syst. Evol. Microbiol.">
        <title>Bacillus horneckiae sp. nov., isolated from a spacecraft-assembly clean room.</title>
        <authorList>
            <person name="Vaishampayan P."/>
            <person name="Probst A."/>
            <person name="Krishnamurthi S."/>
            <person name="Ghosh S."/>
            <person name="Osman S."/>
            <person name="McDowall A."/>
            <person name="Ruckmani A."/>
            <person name="Mayilraj S."/>
            <person name="Venkateswaran K."/>
        </authorList>
    </citation>
    <scope>NUCLEOTIDE SEQUENCE [LARGE SCALE GENOMIC DNA]</scope>
    <source>
        <strain evidence="4">1PO1SC</strain>
    </source>
</reference>
<dbReference type="PANTHER" id="PTHR42879">
    <property type="entry name" value="3-OXOACYL-(ACYL-CARRIER-PROTEIN) REDUCTASE"/>
    <property type="match status" value="1"/>
</dbReference>
<dbReference type="Pfam" id="PF13561">
    <property type="entry name" value="adh_short_C2"/>
    <property type="match status" value="1"/>
</dbReference>
<sequence>MKYKLNGKIAVVTGGSQGIGRAIAIRLAELGSKVIITYLSNHIEANKTIEEINNKYQTESKALQLDVRDYKSVEEAFNQILKDYGTIDVLINNAAVSAERALAINSLDNWDDILSTNIMGTINCIKAVSLHMLMEKKGSITNISSIAGIKGIPKLSSYSASKAGIIGLTRSLSKEFASYNVRINVVAPGYISDTRMFNQIEEKDLLEYKKQIDLNRFGQPEEIAKAVCFICSDDASYITGHTLVVDGGLSI</sequence>
<dbReference type="SUPFAM" id="SSF51735">
    <property type="entry name" value="NAD(P)-binding Rossmann-fold domains"/>
    <property type="match status" value="1"/>
</dbReference>
<dbReference type="Proteomes" id="UP000233343">
    <property type="component" value="Unassembled WGS sequence"/>
</dbReference>
<dbReference type="InterPro" id="IPR020904">
    <property type="entry name" value="Sc_DH/Rdtase_CS"/>
</dbReference>
<gene>
    <name evidence="3" type="ORF">CWS20_13395</name>
</gene>
<dbReference type="GO" id="GO:0032787">
    <property type="term" value="P:monocarboxylic acid metabolic process"/>
    <property type="evidence" value="ECO:0007669"/>
    <property type="project" value="UniProtKB-ARBA"/>
</dbReference>
<dbReference type="PRINTS" id="PR00081">
    <property type="entry name" value="GDHRDH"/>
</dbReference>
<comment type="similarity">
    <text evidence="1">Belongs to the short-chain dehydrogenases/reductases (SDR) family.</text>
</comment>
<dbReference type="PROSITE" id="PS00061">
    <property type="entry name" value="ADH_SHORT"/>
    <property type="match status" value="1"/>
</dbReference>
<keyword evidence="2" id="KW-0560">Oxidoreductase</keyword>
<dbReference type="Gene3D" id="3.40.50.720">
    <property type="entry name" value="NAD(P)-binding Rossmann-like Domain"/>
    <property type="match status" value="1"/>
</dbReference>
<name>A0A2N0ZGC6_9BACI</name>
<dbReference type="PANTHER" id="PTHR42879:SF2">
    <property type="entry name" value="3-OXOACYL-[ACYL-CARRIER-PROTEIN] REDUCTASE FABG"/>
    <property type="match status" value="1"/>
</dbReference>
<evidence type="ECO:0000256" key="1">
    <source>
        <dbReference type="ARBA" id="ARBA00006484"/>
    </source>
</evidence>
<dbReference type="AlphaFoldDB" id="A0A2N0ZGC6"/>
<dbReference type="PRINTS" id="PR00080">
    <property type="entry name" value="SDRFAMILY"/>
</dbReference>
<dbReference type="NCBIfam" id="NF005559">
    <property type="entry name" value="PRK07231.1"/>
    <property type="match status" value="1"/>
</dbReference>
<dbReference type="InterPro" id="IPR002347">
    <property type="entry name" value="SDR_fam"/>
</dbReference>
<dbReference type="FunFam" id="3.40.50.720:FF:000173">
    <property type="entry name" value="3-oxoacyl-[acyl-carrier protein] reductase"/>
    <property type="match status" value="1"/>
</dbReference>
<dbReference type="EMBL" id="PISD01000028">
    <property type="protein sequence ID" value="PKG28557.1"/>
    <property type="molecule type" value="Genomic_DNA"/>
</dbReference>
<organism evidence="3 4">
    <name type="scientific">Cytobacillus horneckiae</name>
    <dbReference type="NCBI Taxonomy" id="549687"/>
    <lineage>
        <taxon>Bacteria</taxon>
        <taxon>Bacillati</taxon>
        <taxon>Bacillota</taxon>
        <taxon>Bacilli</taxon>
        <taxon>Bacillales</taxon>
        <taxon>Bacillaceae</taxon>
        <taxon>Cytobacillus</taxon>
    </lineage>
</organism>
<keyword evidence="4" id="KW-1185">Reference proteome</keyword>
<dbReference type="InterPro" id="IPR050259">
    <property type="entry name" value="SDR"/>
</dbReference>
<accession>A0A2N0ZGC6</accession>
<evidence type="ECO:0000313" key="4">
    <source>
        <dbReference type="Proteomes" id="UP000233343"/>
    </source>
</evidence>
<comment type="caution">
    <text evidence="3">The sequence shown here is derived from an EMBL/GenBank/DDBJ whole genome shotgun (WGS) entry which is preliminary data.</text>
</comment>
<dbReference type="GO" id="GO:0016491">
    <property type="term" value="F:oxidoreductase activity"/>
    <property type="evidence" value="ECO:0007669"/>
    <property type="project" value="UniProtKB-KW"/>
</dbReference>
<dbReference type="NCBIfam" id="NF009466">
    <property type="entry name" value="PRK12826.1-2"/>
    <property type="match status" value="1"/>
</dbReference>
<evidence type="ECO:0000256" key="2">
    <source>
        <dbReference type="ARBA" id="ARBA00023002"/>
    </source>
</evidence>
<evidence type="ECO:0000313" key="3">
    <source>
        <dbReference type="EMBL" id="PKG28557.1"/>
    </source>
</evidence>
<dbReference type="InterPro" id="IPR036291">
    <property type="entry name" value="NAD(P)-bd_dom_sf"/>
</dbReference>
<proteinExistence type="inferred from homology"/>